<dbReference type="Gene3D" id="1.20.1530.20">
    <property type="match status" value="1"/>
</dbReference>
<protein>
    <submittedName>
        <fullName evidence="4">Sodium/hydrogen exchanger 9B1</fullName>
    </submittedName>
</protein>
<sequence length="606" mass="65514">MSPTMDTLEEGLQCRSAIVATTKPPLLTLNPGNQTVGDCRLLSVTRLAADHSVQQVPNSFSKSWPVNRTKFLVRNARKLGTTSLPSMTLHLSQNNNSSDKCISSLSKPTNSSPLSPLPSPLQSNITGHDAIVINTAPSNKLHPFNDNHPWLDLKRTKLFLEKKFPLAVKYILTYPLVVICLWALLYIFWGKLAFPESGSLFALLALEVSAIFLGHVASLLDFPPLLGMFCAGLLLRNVPRINVAKNLSLEISSPLRGISVVILLTRGAFGVNMINIRKFRNVVPSLAIGSCIIEAVFAGLSVFYILGFSPAWAALMGCIMSAMSGAAVMPYLLAIESKVMNDQAGTSLPKAKEVLLIAKTACGLDAILAICMAECALGFIFGNEEMEAGLVKGLAEVTLGGVFGIFWGGLSGVLLAHENDPDIKTIAVFSGGVMSLIGLSKIGYPRGGPLGTFLGAFVAVTIWKKKSDLTNLTCAYDKLWFIFQPLLFGIIGARTDFEIFDWTVIYKGVGCLLISTVVRIFASYLMTSWVDISFRERIFLVLAWTGKGTVQAALGPVALDTAIDLGLENEQLLAQQIMNIAAMIILLSSFSGFLALKFFGHSMLTR</sequence>
<feature type="transmembrane region" description="Helical" evidence="3">
    <location>
        <begin position="538"/>
        <end position="557"/>
    </location>
</feature>
<organism evidence="4 5">
    <name type="scientific">Folsomia candida</name>
    <name type="common">Springtail</name>
    <dbReference type="NCBI Taxonomy" id="158441"/>
    <lineage>
        <taxon>Eukaryota</taxon>
        <taxon>Metazoa</taxon>
        <taxon>Ecdysozoa</taxon>
        <taxon>Arthropoda</taxon>
        <taxon>Hexapoda</taxon>
        <taxon>Collembola</taxon>
        <taxon>Entomobryomorpha</taxon>
        <taxon>Isotomoidea</taxon>
        <taxon>Isotomidae</taxon>
        <taxon>Proisotominae</taxon>
        <taxon>Folsomia</taxon>
    </lineage>
</organism>
<feature type="compositionally biased region" description="Low complexity" evidence="2">
    <location>
        <begin position="103"/>
        <end position="114"/>
    </location>
</feature>
<evidence type="ECO:0000256" key="1">
    <source>
        <dbReference type="ARBA" id="ARBA00007367"/>
    </source>
</evidence>
<dbReference type="GO" id="GO:0098662">
    <property type="term" value="P:inorganic cation transmembrane transport"/>
    <property type="evidence" value="ECO:0007669"/>
    <property type="project" value="TreeGrafter"/>
</dbReference>
<dbReference type="OrthoDB" id="423807at2759"/>
<feature type="transmembrane region" description="Helical" evidence="3">
    <location>
        <begin position="577"/>
        <end position="599"/>
    </location>
</feature>
<comment type="caution">
    <text evidence="4">The sequence shown here is derived from an EMBL/GenBank/DDBJ whole genome shotgun (WGS) entry which is preliminary data.</text>
</comment>
<dbReference type="AlphaFoldDB" id="A0A226EI68"/>
<evidence type="ECO:0000313" key="5">
    <source>
        <dbReference type="Proteomes" id="UP000198287"/>
    </source>
</evidence>
<feature type="transmembrane region" description="Helical" evidence="3">
    <location>
        <begin position="167"/>
        <end position="188"/>
    </location>
</feature>
<feature type="transmembrane region" description="Helical" evidence="3">
    <location>
        <begin position="475"/>
        <end position="493"/>
    </location>
</feature>
<feature type="transmembrane region" description="Helical" evidence="3">
    <location>
        <begin position="393"/>
        <end position="416"/>
    </location>
</feature>
<gene>
    <name evidence="4" type="ORF">Fcan01_07751</name>
</gene>
<feature type="region of interest" description="Disordered" evidence="2">
    <location>
        <begin position="98"/>
        <end position="117"/>
    </location>
</feature>
<dbReference type="EMBL" id="LNIX01000003">
    <property type="protein sequence ID" value="OXA56744.1"/>
    <property type="molecule type" value="Genomic_DNA"/>
</dbReference>
<dbReference type="PANTHER" id="PTHR31102:SF1">
    <property type="entry name" value="CATION_H+ EXCHANGER DOMAIN-CONTAINING PROTEIN"/>
    <property type="match status" value="1"/>
</dbReference>
<evidence type="ECO:0000313" key="4">
    <source>
        <dbReference type="EMBL" id="OXA56744.1"/>
    </source>
</evidence>
<evidence type="ECO:0000256" key="3">
    <source>
        <dbReference type="SAM" id="Phobius"/>
    </source>
</evidence>
<dbReference type="PANTHER" id="PTHR31102">
    <property type="match status" value="1"/>
</dbReference>
<keyword evidence="3" id="KW-0812">Transmembrane</keyword>
<dbReference type="InterPro" id="IPR051843">
    <property type="entry name" value="CPA1_transporter"/>
</dbReference>
<feature type="transmembrane region" description="Helical" evidence="3">
    <location>
        <begin position="286"/>
        <end position="306"/>
    </location>
</feature>
<accession>A0A226EI68</accession>
<dbReference type="InterPro" id="IPR038770">
    <property type="entry name" value="Na+/solute_symporter_sf"/>
</dbReference>
<keyword evidence="5" id="KW-1185">Reference proteome</keyword>
<feature type="transmembrane region" description="Helical" evidence="3">
    <location>
        <begin position="505"/>
        <end position="526"/>
    </location>
</feature>
<proteinExistence type="inferred from homology"/>
<comment type="similarity">
    <text evidence="1">Belongs to the monovalent cation:proton antiporter 1 (CPA1) transporter (TC 2.A.36) family.</text>
</comment>
<name>A0A226EI68_FOLCA</name>
<feature type="transmembrane region" description="Helical" evidence="3">
    <location>
        <begin position="255"/>
        <end position="274"/>
    </location>
</feature>
<keyword evidence="3" id="KW-1133">Transmembrane helix</keyword>
<keyword evidence="3" id="KW-0472">Membrane</keyword>
<feature type="transmembrane region" description="Helical" evidence="3">
    <location>
        <begin position="200"/>
        <end position="220"/>
    </location>
</feature>
<reference evidence="4 5" key="1">
    <citation type="submission" date="2015-12" db="EMBL/GenBank/DDBJ databases">
        <title>The genome of Folsomia candida.</title>
        <authorList>
            <person name="Faddeeva A."/>
            <person name="Derks M.F."/>
            <person name="Anvar Y."/>
            <person name="Smit S."/>
            <person name="Van Straalen N."/>
            <person name="Roelofs D."/>
        </authorList>
    </citation>
    <scope>NUCLEOTIDE SEQUENCE [LARGE SCALE GENOMIC DNA]</scope>
    <source>
        <strain evidence="4 5">VU population</strain>
        <tissue evidence="4">Whole body</tissue>
    </source>
</reference>
<dbReference type="Proteomes" id="UP000198287">
    <property type="component" value="Unassembled WGS sequence"/>
</dbReference>
<evidence type="ECO:0000256" key="2">
    <source>
        <dbReference type="SAM" id="MobiDB-lite"/>
    </source>
</evidence>
<feature type="transmembrane region" description="Helical" evidence="3">
    <location>
        <begin position="312"/>
        <end position="333"/>
    </location>
</feature>
<feature type="transmembrane region" description="Helical" evidence="3">
    <location>
        <begin position="354"/>
        <end position="381"/>
    </location>
</feature>